<evidence type="ECO:0008006" key="4">
    <source>
        <dbReference type="Google" id="ProtNLM"/>
    </source>
</evidence>
<organism evidence="2 3">
    <name type="scientific">Streptomyces orinoci</name>
    <name type="common">Streptoverticillium orinoci</name>
    <dbReference type="NCBI Taxonomy" id="67339"/>
    <lineage>
        <taxon>Bacteria</taxon>
        <taxon>Bacillati</taxon>
        <taxon>Actinomycetota</taxon>
        <taxon>Actinomycetes</taxon>
        <taxon>Kitasatosporales</taxon>
        <taxon>Streptomycetaceae</taxon>
        <taxon>Streptomyces</taxon>
    </lineage>
</organism>
<dbReference type="RefSeq" id="WP_241561520.1">
    <property type="nucleotide sequence ID" value="NZ_JBFAUK010000025.1"/>
</dbReference>
<feature type="chain" id="PRO_5045100202" description="Secreted protein" evidence="1">
    <location>
        <begin position="31"/>
        <end position="219"/>
    </location>
</feature>
<evidence type="ECO:0000256" key="1">
    <source>
        <dbReference type="SAM" id="SignalP"/>
    </source>
</evidence>
<evidence type="ECO:0000313" key="3">
    <source>
        <dbReference type="Proteomes" id="UP001552594"/>
    </source>
</evidence>
<keyword evidence="3" id="KW-1185">Reference proteome</keyword>
<keyword evidence="1" id="KW-0732">Signal</keyword>
<feature type="signal peptide" evidence="1">
    <location>
        <begin position="1"/>
        <end position="30"/>
    </location>
</feature>
<evidence type="ECO:0000313" key="2">
    <source>
        <dbReference type="EMBL" id="MEV5509904.1"/>
    </source>
</evidence>
<proteinExistence type="predicted"/>
<accession>A0ABV3K431</accession>
<comment type="caution">
    <text evidence="2">The sequence shown here is derived from an EMBL/GenBank/DDBJ whole genome shotgun (WGS) entry which is preliminary data.</text>
</comment>
<reference evidence="2 3" key="1">
    <citation type="submission" date="2024-06" db="EMBL/GenBank/DDBJ databases">
        <title>The Natural Products Discovery Center: Release of the First 8490 Sequenced Strains for Exploring Actinobacteria Biosynthetic Diversity.</title>
        <authorList>
            <person name="Kalkreuter E."/>
            <person name="Kautsar S.A."/>
            <person name="Yang D."/>
            <person name="Bader C.D."/>
            <person name="Teijaro C.N."/>
            <person name="Fluegel L."/>
            <person name="Davis C.M."/>
            <person name="Simpson J.R."/>
            <person name="Lauterbach L."/>
            <person name="Steele A.D."/>
            <person name="Gui C."/>
            <person name="Meng S."/>
            <person name="Li G."/>
            <person name="Viehrig K."/>
            <person name="Ye F."/>
            <person name="Su P."/>
            <person name="Kiefer A.F."/>
            <person name="Nichols A."/>
            <person name="Cepeda A.J."/>
            <person name="Yan W."/>
            <person name="Fan B."/>
            <person name="Jiang Y."/>
            <person name="Adhikari A."/>
            <person name="Zheng C.-J."/>
            <person name="Schuster L."/>
            <person name="Cowan T.M."/>
            <person name="Smanski M.J."/>
            <person name="Chevrette M.G."/>
            <person name="De Carvalho L.P.S."/>
            <person name="Shen B."/>
        </authorList>
    </citation>
    <scope>NUCLEOTIDE SEQUENCE [LARGE SCALE GENOMIC DNA]</scope>
    <source>
        <strain evidence="2 3">NPDC052347</strain>
    </source>
</reference>
<name>A0ABV3K431_STRON</name>
<dbReference type="Proteomes" id="UP001552594">
    <property type="component" value="Unassembled WGS sequence"/>
</dbReference>
<gene>
    <name evidence="2" type="ORF">AB0L16_26280</name>
</gene>
<dbReference type="EMBL" id="JBFAUK010000025">
    <property type="protein sequence ID" value="MEV5509904.1"/>
    <property type="molecule type" value="Genomic_DNA"/>
</dbReference>
<protein>
    <recommendedName>
        <fullName evidence="4">Secreted protein</fullName>
    </recommendedName>
</protein>
<sequence length="219" mass="23406">MRFRLIGMLMGTVGLLSLLGGTAIAGPADAPDGAGRSCGGLRLTGTLPVPAPGAVVQQQVTIGPGCVPRTGPVRYTPAARTGPAAPTVVRQLHTRNEIFDCCGVRLTGLYTTSTWTTDHGRVTSLTTEATQGWHREPWDAGWSLRSSSKSDDCTADCAVANSRATAAFTYRGIFDLTGTWYANTHRSTVRFTADSAPACTFDVEVRHAFIGWNWQRSCE</sequence>